<evidence type="ECO:0000256" key="2">
    <source>
        <dbReference type="ARBA" id="ARBA00022475"/>
    </source>
</evidence>
<accession>A0ABY5H3X8</accession>
<dbReference type="RefSeq" id="WP_255836732.1">
    <property type="nucleotide sequence ID" value="NZ_CP073346.1"/>
</dbReference>
<name>A0ABY5H3X8_9PSED</name>
<keyword evidence="5" id="KW-1185">Reference proteome</keyword>
<protein>
    <submittedName>
        <fullName evidence="4">SdiA-regulated domain-containing protein</fullName>
    </submittedName>
</protein>
<evidence type="ECO:0000256" key="3">
    <source>
        <dbReference type="ARBA" id="ARBA00023136"/>
    </source>
</evidence>
<dbReference type="EMBL" id="CP073346">
    <property type="protein sequence ID" value="UTW06152.1"/>
    <property type="molecule type" value="Genomic_DNA"/>
</dbReference>
<organism evidence="4 5">
    <name type="scientific">Pseudomonas benzenivorans</name>
    <dbReference type="NCBI Taxonomy" id="556533"/>
    <lineage>
        <taxon>Bacteria</taxon>
        <taxon>Pseudomonadati</taxon>
        <taxon>Pseudomonadota</taxon>
        <taxon>Gammaproteobacteria</taxon>
        <taxon>Pseudomonadales</taxon>
        <taxon>Pseudomonadaceae</taxon>
        <taxon>Pseudomonas</taxon>
    </lineage>
</organism>
<sequence length="302" mass="33243">MPAILSRLPRPGVLALLALVALAALSIDYLQWHKRAYFWFKEQGLSLVEQQASIWLPGYRAVLRGKPLAGLEGDETSGLTYHPGRDTLFTVTGKHPQLVELSLDGEVLRRIRLEGFADPEGVELVGDGRLAIIDERRRTLTSFHLADDARSIDARDYPAFDLGFADAGNKGFEGIAWDARRQRVLLAKERGPLGLFSLPFPGEEGAAGTLQAMPHNLFVRDISSLTHDARTDHSLVLSDESSLLLELDERGEPVSFISLTSGRNGLLEGIEQAEGVTMDAAGNIYIVGEPNLLYVFKRRVET</sequence>
<dbReference type="CDD" id="cd09971">
    <property type="entry name" value="SdiA-regulated"/>
    <property type="match status" value="1"/>
</dbReference>
<gene>
    <name evidence="4" type="ORF">KDW96_13255</name>
</gene>
<evidence type="ECO:0000313" key="4">
    <source>
        <dbReference type="EMBL" id="UTW06152.1"/>
    </source>
</evidence>
<proteinExistence type="predicted"/>
<reference evidence="4" key="1">
    <citation type="submission" date="2021-04" db="EMBL/GenBank/DDBJ databases">
        <title>Oceanospirillales bacteria with DddD are important DMSP degraders in coastal seawater.</title>
        <authorList>
            <person name="Liu J."/>
        </authorList>
    </citation>
    <scope>NUCLEOTIDE SEQUENCE</scope>
    <source>
        <strain evidence="4">D13-4</strain>
    </source>
</reference>
<dbReference type="Proteomes" id="UP001059672">
    <property type="component" value="Chromosome"/>
</dbReference>
<dbReference type="Pfam" id="PF06977">
    <property type="entry name" value="SdiA-regulated"/>
    <property type="match status" value="1"/>
</dbReference>
<dbReference type="InterPro" id="IPR009722">
    <property type="entry name" value="YjiK/CarP"/>
</dbReference>
<evidence type="ECO:0000313" key="5">
    <source>
        <dbReference type="Proteomes" id="UP001059672"/>
    </source>
</evidence>
<dbReference type="SUPFAM" id="SSF50956">
    <property type="entry name" value="Thermostable phytase (3-phytase)"/>
    <property type="match status" value="1"/>
</dbReference>
<evidence type="ECO:0000256" key="1">
    <source>
        <dbReference type="ARBA" id="ARBA00004236"/>
    </source>
</evidence>
<keyword evidence="3" id="KW-0472">Membrane</keyword>
<keyword evidence="2" id="KW-1003">Cell membrane</keyword>
<comment type="subcellular location">
    <subcellularLocation>
        <location evidence="1">Cell membrane</location>
    </subcellularLocation>
</comment>